<dbReference type="GeneID" id="117643363"/>
<comment type="similarity">
    <text evidence="3">Belongs to the peptidase C19 family.</text>
</comment>
<evidence type="ECO:0000259" key="14">
    <source>
        <dbReference type="PROSITE" id="PS50235"/>
    </source>
</evidence>
<evidence type="ECO:0000256" key="10">
    <source>
        <dbReference type="ARBA" id="ARBA00041300"/>
    </source>
</evidence>
<comment type="subcellular location">
    <subcellularLocation>
        <location evidence="2">Nucleus</location>
        <location evidence="2">Nucleolus</location>
    </subcellularLocation>
</comment>
<comment type="catalytic activity">
    <reaction evidence="1">
        <text>Thiol-dependent hydrolysis of ester, thioester, amide, peptide and isopeptide bonds formed by the C-terminal Gly of ubiquitin (a 76-residue protein attached to proteins as an intracellular targeting signal).</text>
        <dbReference type="EC" id="3.4.19.12"/>
    </reaction>
</comment>
<keyword evidence="7" id="KW-0378">Hydrolase</keyword>
<dbReference type="InterPro" id="IPR050164">
    <property type="entry name" value="Peptidase_C19"/>
</dbReference>
<accession>A0A6P8YVE4</accession>
<dbReference type="GO" id="GO:0005829">
    <property type="term" value="C:cytosol"/>
    <property type="evidence" value="ECO:0007669"/>
    <property type="project" value="TreeGrafter"/>
</dbReference>
<dbReference type="PROSITE" id="PS50235">
    <property type="entry name" value="USP_3"/>
    <property type="match status" value="1"/>
</dbReference>
<protein>
    <recommendedName>
        <fullName evidence="9">Ubiquitin carboxyl-terminal hydrolase 36</fullName>
        <ecNumber evidence="4">3.4.19.12</ecNumber>
    </recommendedName>
    <alternativeName>
        <fullName evidence="12">Deubiquitinating enzyme 36</fullName>
    </alternativeName>
    <alternativeName>
        <fullName evidence="11">Protein scrawny</fullName>
    </alternativeName>
    <alternativeName>
        <fullName evidence="10">Ubiquitin thioesterase 36</fullName>
    </alternativeName>
    <alternativeName>
        <fullName evidence="13">Ubiquitin-specific-processing protease 36</fullName>
    </alternativeName>
</protein>
<keyword evidence="8" id="KW-0788">Thiol protease</keyword>
<dbReference type="AlphaFoldDB" id="A0A6P8YVE4"/>
<evidence type="ECO:0000256" key="12">
    <source>
        <dbReference type="ARBA" id="ARBA00042420"/>
    </source>
</evidence>
<dbReference type="EC" id="3.4.19.12" evidence="4"/>
<dbReference type="RefSeq" id="XP_034238097.1">
    <property type="nucleotide sequence ID" value="XM_034382206.1"/>
</dbReference>
<name>A0A6P8YVE4_THRPL</name>
<dbReference type="Pfam" id="PF00443">
    <property type="entry name" value="UCH"/>
    <property type="match status" value="1"/>
</dbReference>
<evidence type="ECO:0000256" key="7">
    <source>
        <dbReference type="ARBA" id="ARBA00022801"/>
    </source>
</evidence>
<evidence type="ECO:0000256" key="13">
    <source>
        <dbReference type="ARBA" id="ARBA00043009"/>
    </source>
</evidence>
<proteinExistence type="inferred from homology"/>
<dbReference type="InterPro" id="IPR001394">
    <property type="entry name" value="Peptidase_C19_UCH"/>
</dbReference>
<dbReference type="KEGG" id="tpal:117643363"/>
<dbReference type="InParanoid" id="A0A6P8YVE4"/>
<dbReference type="Proteomes" id="UP000515158">
    <property type="component" value="Unplaced"/>
</dbReference>
<keyword evidence="5" id="KW-0645">Protease</keyword>
<dbReference type="OrthoDB" id="420187at2759"/>
<evidence type="ECO:0000256" key="4">
    <source>
        <dbReference type="ARBA" id="ARBA00012759"/>
    </source>
</evidence>
<evidence type="ECO:0000313" key="16">
    <source>
        <dbReference type="RefSeq" id="XP_034238097.1"/>
    </source>
</evidence>
<dbReference type="PANTHER" id="PTHR24006:SF758">
    <property type="entry name" value="UBIQUITIN CARBOXYL-TERMINAL HYDROLASE 36"/>
    <property type="match status" value="1"/>
</dbReference>
<evidence type="ECO:0000256" key="8">
    <source>
        <dbReference type="ARBA" id="ARBA00022807"/>
    </source>
</evidence>
<keyword evidence="6" id="KW-0833">Ubl conjugation pathway</keyword>
<evidence type="ECO:0000256" key="2">
    <source>
        <dbReference type="ARBA" id="ARBA00004604"/>
    </source>
</evidence>
<dbReference type="GO" id="GO:0016579">
    <property type="term" value="P:protein deubiquitination"/>
    <property type="evidence" value="ECO:0007669"/>
    <property type="project" value="InterPro"/>
</dbReference>
<dbReference type="GO" id="GO:0006508">
    <property type="term" value="P:proteolysis"/>
    <property type="evidence" value="ECO:0007669"/>
    <property type="project" value="UniProtKB-KW"/>
</dbReference>
<evidence type="ECO:0000313" key="15">
    <source>
        <dbReference type="Proteomes" id="UP000515158"/>
    </source>
</evidence>
<gene>
    <name evidence="16" type="primary">LOC117643363</name>
</gene>
<sequence length="290" mass="32478">MEVVLEFEGRSKIVKLKKSAKEADLRLAFESLCKADPVLRRRTVTHYATFQSQHARLNRLVELDSTDALKNFQIVKVHFAPYAAWTCLMMSQTQGGLESSASGSAPTHPSQGIPKPGEIEFMHLWTFTARRQTQSGGYLAPKSEQTVLGIENKSFSVECKNCDALSTSYTSFLDLSVQVYATLENGLASFFGPEHMTDYKCSMCDKVGQCKRRYYLEKPPKVLCVQLKRFNNAGGKINRIVKCKPMLDLKQFIHEDSPHAGSPLLYKMVSSLTHLGPTIDSGNYYTIAQC</sequence>
<keyword evidence="15" id="KW-1185">Reference proteome</keyword>
<dbReference type="GO" id="GO:0042981">
    <property type="term" value="P:regulation of apoptotic process"/>
    <property type="evidence" value="ECO:0007669"/>
    <property type="project" value="TreeGrafter"/>
</dbReference>
<feature type="domain" description="USP" evidence="14">
    <location>
        <begin position="1"/>
        <end position="290"/>
    </location>
</feature>
<dbReference type="InterPro" id="IPR028889">
    <property type="entry name" value="USP"/>
</dbReference>
<evidence type="ECO:0000256" key="1">
    <source>
        <dbReference type="ARBA" id="ARBA00000707"/>
    </source>
</evidence>
<dbReference type="SUPFAM" id="SSF54001">
    <property type="entry name" value="Cysteine proteinases"/>
    <property type="match status" value="1"/>
</dbReference>
<dbReference type="Gene3D" id="3.90.70.10">
    <property type="entry name" value="Cysteine proteinases"/>
    <property type="match status" value="1"/>
</dbReference>
<reference evidence="16" key="1">
    <citation type="submission" date="2025-08" db="UniProtKB">
        <authorList>
            <consortium name="RefSeq"/>
        </authorList>
    </citation>
    <scope>IDENTIFICATION</scope>
    <source>
        <tissue evidence="16">Total insect</tissue>
    </source>
</reference>
<dbReference type="GO" id="GO:0004843">
    <property type="term" value="F:cysteine-type deubiquitinase activity"/>
    <property type="evidence" value="ECO:0007669"/>
    <property type="project" value="UniProtKB-EC"/>
</dbReference>
<dbReference type="InterPro" id="IPR038765">
    <property type="entry name" value="Papain-like_cys_pep_sf"/>
</dbReference>
<evidence type="ECO:0000256" key="9">
    <source>
        <dbReference type="ARBA" id="ARBA00039432"/>
    </source>
</evidence>
<evidence type="ECO:0000256" key="3">
    <source>
        <dbReference type="ARBA" id="ARBA00009085"/>
    </source>
</evidence>
<evidence type="ECO:0000256" key="11">
    <source>
        <dbReference type="ARBA" id="ARBA00042154"/>
    </source>
</evidence>
<dbReference type="GO" id="GO:0005730">
    <property type="term" value="C:nucleolus"/>
    <property type="evidence" value="ECO:0007669"/>
    <property type="project" value="UniProtKB-SubCell"/>
</dbReference>
<evidence type="ECO:0000256" key="5">
    <source>
        <dbReference type="ARBA" id="ARBA00022670"/>
    </source>
</evidence>
<dbReference type="PANTHER" id="PTHR24006">
    <property type="entry name" value="UBIQUITIN CARBOXYL-TERMINAL HYDROLASE"/>
    <property type="match status" value="1"/>
</dbReference>
<organism evidence="16">
    <name type="scientific">Thrips palmi</name>
    <name type="common">Melon thrips</name>
    <dbReference type="NCBI Taxonomy" id="161013"/>
    <lineage>
        <taxon>Eukaryota</taxon>
        <taxon>Metazoa</taxon>
        <taxon>Ecdysozoa</taxon>
        <taxon>Arthropoda</taxon>
        <taxon>Hexapoda</taxon>
        <taxon>Insecta</taxon>
        <taxon>Pterygota</taxon>
        <taxon>Neoptera</taxon>
        <taxon>Paraneoptera</taxon>
        <taxon>Thysanoptera</taxon>
        <taxon>Terebrantia</taxon>
        <taxon>Thripoidea</taxon>
        <taxon>Thripidae</taxon>
        <taxon>Thrips</taxon>
    </lineage>
</organism>
<evidence type="ECO:0000256" key="6">
    <source>
        <dbReference type="ARBA" id="ARBA00022786"/>
    </source>
</evidence>